<comment type="subcellular location">
    <subcellularLocation>
        <location evidence="1">Nucleus</location>
    </subcellularLocation>
</comment>
<name>A0A8R1IJC8_CAEJA</name>
<proteinExistence type="predicted"/>
<organism evidence="4 5">
    <name type="scientific">Caenorhabditis japonica</name>
    <dbReference type="NCBI Taxonomy" id="281687"/>
    <lineage>
        <taxon>Eukaryota</taxon>
        <taxon>Metazoa</taxon>
        <taxon>Ecdysozoa</taxon>
        <taxon>Nematoda</taxon>
        <taxon>Chromadorea</taxon>
        <taxon>Rhabditida</taxon>
        <taxon>Rhabditina</taxon>
        <taxon>Rhabditomorpha</taxon>
        <taxon>Rhabditoidea</taxon>
        <taxon>Rhabditidae</taxon>
        <taxon>Peloderinae</taxon>
        <taxon>Caenorhabditis</taxon>
    </lineage>
</organism>
<dbReference type="SUPFAM" id="SSF46689">
    <property type="entry name" value="Homeodomain-like"/>
    <property type="match status" value="2"/>
</dbReference>
<dbReference type="Proteomes" id="UP000005237">
    <property type="component" value="Unassembled WGS sequence"/>
</dbReference>
<dbReference type="Pfam" id="PF21517">
    <property type="entry name" value="HTH_Tnp_Tc3_2_like"/>
    <property type="match status" value="1"/>
</dbReference>
<sequence>MGRAPLHTVAEQVHISVMHQLGSSLHMISRYVIKTRSDIRSYLNNPLYYGKKKSTGRPRKVTSRDERNIIRVVSNSPKSLNDIRAELNLSVSHLGQLEYEVLRGRNSQFSIFIHCDMTAVEDEVTLDLTSIRVGNEIRVLHPDVDSPDLLAPVDTPMNAQTKLEQLLKNAIVDPYDSDEQIRQYENQWKLLKKERNGEGKCDTHPRWSRDILCSMAEPYQIKEVLTCARREKAVLHRNKGVLEDDIPLSEWDLMMNDSDGNPSELELSDEERNSIIAAVEKRCSKKALKTRRMYIQQMKSHLFKKESERSAAGIANSSKLLNEDVRQFLKSMDPKNKQDQMELTPHEEKLLEDQHAKHRETIRKRREKRRLIAINKPKFLAKLNIVDGYVSGNDTEASAVIEDLLSDDDSDLNDRNVRFVKNNEVPCFGDTDGVTSIEETNNVSTFSEDGRKKDGFFSNLFSFRL</sequence>
<feature type="domain" description="Transposable element Tc3 transposase-like DNA-binding HTH" evidence="3">
    <location>
        <begin position="64"/>
        <end position="92"/>
    </location>
</feature>
<dbReference type="InterPro" id="IPR009057">
    <property type="entry name" value="Homeodomain-like_sf"/>
</dbReference>
<dbReference type="Pfam" id="PF11427">
    <property type="entry name" value="HTH_Tnp_Tc3_1"/>
    <property type="match status" value="1"/>
</dbReference>
<evidence type="ECO:0000313" key="4">
    <source>
        <dbReference type="EnsemblMetazoa" id="CJA37424.1"/>
    </source>
</evidence>
<dbReference type="AlphaFoldDB" id="A0A8R1IJC8"/>
<evidence type="ECO:0000259" key="2">
    <source>
        <dbReference type="Pfam" id="PF11427"/>
    </source>
</evidence>
<dbReference type="Gene3D" id="1.10.10.60">
    <property type="entry name" value="Homeodomain-like"/>
    <property type="match status" value="1"/>
</dbReference>
<dbReference type="InterPro" id="IPR048703">
    <property type="entry name" value="Tnp_Tc3-like_HTH"/>
</dbReference>
<keyword evidence="5" id="KW-1185">Reference proteome</keyword>
<dbReference type="InterPro" id="IPR025898">
    <property type="entry name" value="Tc3_transposase_DNA-bd_dom"/>
</dbReference>
<protein>
    <submittedName>
        <fullName evidence="4">HTH_Tnp_Tc3_1 domain-containing protein</fullName>
    </submittedName>
</protein>
<accession>A0A8R1IJC8</accession>
<dbReference type="Gene3D" id="1.10.10.10">
    <property type="entry name" value="Winged helix-like DNA-binding domain superfamily/Winged helix DNA-binding domain"/>
    <property type="match status" value="1"/>
</dbReference>
<dbReference type="InterPro" id="IPR036388">
    <property type="entry name" value="WH-like_DNA-bd_sf"/>
</dbReference>
<reference evidence="4" key="2">
    <citation type="submission" date="2022-06" db="UniProtKB">
        <authorList>
            <consortium name="EnsemblMetazoa"/>
        </authorList>
    </citation>
    <scope>IDENTIFICATION</scope>
    <source>
        <strain evidence="4">DF5081</strain>
    </source>
</reference>
<dbReference type="EnsemblMetazoa" id="CJA37424.1">
    <property type="protein sequence ID" value="CJA37424.1"/>
    <property type="gene ID" value="WBGene00213271"/>
</dbReference>
<reference evidence="5" key="1">
    <citation type="submission" date="2010-08" db="EMBL/GenBank/DDBJ databases">
        <authorList>
            <consortium name="Caenorhabditis japonica Sequencing Consortium"/>
            <person name="Wilson R.K."/>
        </authorList>
    </citation>
    <scope>NUCLEOTIDE SEQUENCE [LARGE SCALE GENOMIC DNA]</scope>
    <source>
        <strain evidence="5">DF5081</strain>
    </source>
</reference>
<evidence type="ECO:0000259" key="3">
    <source>
        <dbReference type="Pfam" id="PF21517"/>
    </source>
</evidence>
<evidence type="ECO:0000313" key="5">
    <source>
        <dbReference type="Proteomes" id="UP000005237"/>
    </source>
</evidence>
<dbReference type="GO" id="GO:0003677">
    <property type="term" value="F:DNA binding"/>
    <property type="evidence" value="ECO:0007669"/>
    <property type="project" value="InterPro"/>
</dbReference>
<dbReference type="GO" id="GO:0005634">
    <property type="term" value="C:nucleus"/>
    <property type="evidence" value="ECO:0007669"/>
    <property type="project" value="UniProtKB-SubCell"/>
</dbReference>
<evidence type="ECO:0000256" key="1">
    <source>
        <dbReference type="ARBA" id="ARBA00004123"/>
    </source>
</evidence>
<feature type="domain" description="Tc3 transposase DNA binding" evidence="2">
    <location>
        <begin position="11"/>
        <end position="50"/>
    </location>
</feature>